<keyword evidence="8" id="KW-1185">Reference proteome</keyword>
<dbReference type="Pfam" id="PF01867">
    <property type="entry name" value="Cas_Cas1"/>
    <property type="match status" value="1"/>
</dbReference>
<keyword evidence="2" id="KW-0479">Metal-binding</keyword>
<organism evidence="7 8">
    <name type="scientific">Thiorhodovibrio frisius</name>
    <dbReference type="NCBI Taxonomy" id="631362"/>
    <lineage>
        <taxon>Bacteria</taxon>
        <taxon>Pseudomonadati</taxon>
        <taxon>Pseudomonadota</taxon>
        <taxon>Gammaproteobacteria</taxon>
        <taxon>Chromatiales</taxon>
        <taxon>Chromatiaceae</taxon>
        <taxon>Thiorhodovibrio</taxon>
    </lineage>
</organism>
<dbReference type="AlphaFoldDB" id="H8Z1Q8"/>
<dbReference type="InterPro" id="IPR002729">
    <property type="entry name" value="CRISPR-assoc_Cas1"/>
</dbReference>
<accession>H8Z1Q8</accession>
<evidence type="ECO:0000256" key="3">
    <source>
        <dbReference type="ARBA" id="ARBA00022759"/>
    </source>
</evidence>
<dbReference type="GO" id="GO:0004519">
    <property type="term" value="F:endonuclease activity"/>
    <property type="evidence" value="ECO:0007669"/>
    <property type="project" value="UniProtKB-KW"/>
</dbReference>
<proteinExistence type="predicted"/>
<keyword evidence="5" id="KW-0460">Magnesium</keyword>
<evidence type="ECO:0000313" key="7">
    <source>
        <dbReference type="EMBL" id="EIC21503.1"/>
    </source>
</evidence>
<sequence>MIVQTAHQPSAETVERAFELDARPLYLAAGSDTRVLLDGRALSIQRDERAEQIFPLARIGRVHSSTRVQWTSEALLACAARGISVIFVTDDGEIQARLLGRPGERDELLLRFTELMLLPHALGLYGHWLRIARARTAYWACARLGAPQGARDPRTGRAWIEHQAQQYAGNRGAERTRQWLRSFAYQWMAAHLHDLGFGHNTELGQSGEPSLARDLAELLMWYLEPARIGWLRRRFDAARHRRQPLRLPRHSETARLFESRAARVAQRGHDITNCLHRWLVSET</sequence>
<evidence type="ECO:0000256" key="1">
    <source>
        <dbReference type="ARBA" id="ARBA00022722"/>
    </source>
</evidence>
<dbReference type="RefSeq" id="WP_009148088.1">
    <property type="nucleotide sequence ID" value="NZ_CP121471.1"/>
</dbReference>
<protein>
    <submittedName>
        <fullName evidence="7">Uncharacterized protein predicted to be involved in DNA repair</fullName>
    </submittedName>
</protein>
<reference evidence="7 8" key="2">
    <citation type="submission" date="2011-11" db="EMBL/GenBank/DDBJ databases">
        <authorList>
            <consortium name="US DOE Joint Genome Institute"/>
            <person name="Lucas S."/>
            <person name="Han J."/>
            <person name="Lapidus A."/>
            <person name="Cheng J.-F."/>
            <person name="Goodwin L."/>
            <person name="Pitluck S."/>
            <person name="Peters L."/>
            <person name="Ovchinnikova G."/>
            <person name="Zhang X."/>
            <person name="Detter J.C."/>
            <person name="Han C."/>
            <person name="Tapia R."/>
            <person name="Land M."/>
            <person name="Hauser L."/>
            <person name="Kyrpides N."/>
            <person name="Ivanova N."/>
            <person name="Pagani I."/>
            <person name="Vogl K."/>
            <person name="Liu Z."/>
            <person name="Overmann J."/>
            <person name="Frigaard N.-U."/>
            <person name="Bryant D."/>
            <person name="Woyke T."/>
        </authorList>
    </citation>
    <scope>NUCLEOTIDE SEQUENCE [LARGE SCALE GENOMIC DNA]</scope>
    <source>
        <strain evidence="7 8">970</strain>
    </source>
</reference>
<name>H8Z1Q8_9GAMM</name>
<dbReference type="EMBL" id="JH603169">
    <property type="protein sequence ID" value="EIC21503.1"/>
    <property type="molecule type" value="Genomic_DNA"/>
</dbReference>
<dbReference type="OrthoDB" id="5766767at2"/>
<reference evidence="8" key="1">
    <citation type="submission" date="2011-06" db="EMBL/GenBank/DDBJ databases">
        <authorList>
            <consortium name="US DOE Joint Genome Institute (JGI-PGF)"/>
            <person name="Lucas S."/>
            <person name="Han J."/>
            <person name="Lapidus A."/>
            <person name="Cheng J.-F."/>
            <person name="Goodwin L."/>
            <person name="Pitluck S."/>
            <person name="Peters L."/>
            <person name="Land M.L."/>
            <person name="Hauser L."/>
            <person name="Vogl K."/>
            <person name="Liu Z."/>
            <person name="Overmann J."/>
            <person name="Frigaard N.-U."/>
            <person name="Bryant D.A."/>
            <person name="Woyke T.J."/>
        </authorList>
    </citation>
    <scope>NUCLEOTIDE SEQUENCE [LARGE SCALE GENOMIC DNA]</scope>
    <source>
        <strain evidence="8">970</strain>
    </source>
</reference>
<dbReference type="eggNOG" id="ENOG5033C9M">
    <property type="taxonomic scope" value="Bacteria"/>
</dbReference>
<dbReference type="STRING" id="631362.Thi970DRAFT_01714"/>
<keyword evidence="3" id="KW-0255">Endonuclease</keyword>
<dbReference type="Gene3D" id="3.100.10.20">
    <property type="entry name" value="CRISPR-associated endonuclease Cas1, N-terminal domain"/>
    <property type="match status" value="1"/>
</dbReference>
<keyword evidence="1" id="KW-0540">Nuclease</keyword>
<dbReference type="HOGENOM" id="CLU_085383_0_0_6"/>
<dbReference type="GO" id="GO:0046872">
    <property type="term" value="F:metal ion binding"/>
    <property type="evidence" value="ECO:0007669"/>
    <property type="project" value="UniProtKB-KW"/>
</dbReference>
<dbReference type="GO" id="GO:0043571">
    <property type="term" value="P:maintenance of CRISPR repeat elements"/>
    <property type="evidence" value="ECO:0007669"/>
    <property type="project" value="InterPro"/>
</dbReference>
<keyword evidence="4" id="KW-0378">Hydrolase</keyword>
<evidence type="ECO:0000256" key="5">
    <source>
        <dbReference type="ARBA" id="ARBA00022842"/>
    </source>
</evidence>
<evidence type="ECO:0000256" key="4">
    <source>
        <dbReference type="ARBA" id="ARBA00022801"/>
    </source>
</evidence>
<dbReference type="GO" id="GO:0016787">
    <property type="term" value="F:hydrolase activity"/>
    <property type="evidence" value="ECO:0007669"/>
    <property type="project" value="UniProtKB-KW"/>
</dbReference>
<dbReference type="Proteomes" id="UP000002964">
    <property type="component" value="Unassembled WGS sequence"/>
</dbReference>
<dbReference type="GO" id="GO:0051607">
    <property type="term" value="P:defense response to virus"/>
    <property type="evidence" value="ECO:0007669"/>
    <property type="project" value="UniProtKB-KW"/>
</dbReference>
<dbReference type="GO" id="GO:0003676">
    <property type="term" value="F:nucleic acid binding"/>
    <property type="evidence" value="ECO:0007669"/>
    <property type="project" value="InterPro"/>
</dbReference>
<evidence type="ECO:0000256" key="6">
    <source>
        <dbReference type="ARBA" id="ARBA00023118"/>
    </source>
</evidence>
<keyword evidence="6" id="KW-0051">Antiviral defense</keyword>
<gene>
    <name evidence="7" type="ORF">Thi970DRAFT_01714</name>
</gene>
<evidence type="ECO:0000256" key="2">
    <source>
        <dbReference type="ARBA" id="ARBA00022723"/>
    </source>
</evidence>
<dbReference type="InterPro" id="IPR042211">
    <property type="entry name" value="CRISPR-assoc_Cas1_N"/>
</dbReference>
<evidence type="ECO:0000313" key="8">
    <source>
        <dbReference type="Proteomes" id="UP000002964"/>
    </source>
</evidence>